<dbReference type="PIRSF" id="PIRSF000495">
    <property type="entry name" value="Amidotransf_hisH"/>
    <property type="match status" value="1"/>
</dbReference>
<feature type="active site" description="Nucleophile" evidence="10">
    <location>
        <position position="79"/>
    </location>
</feature>
<comment type="pathway">
    <text evidence="1 10">Amino-acid biosynthesis; L-histidine biosynthesis; L-histidine from 5-phospho-alpha-D-ribose 1-diphosphate: step 5/9.</text>
</comment>
<dbReference type="SUPFAM" id="SSF52317">
    <property type="entry name" value="Class I glutamine amidotransferase-like"/>
    <property type="match status" value="1"/>
</dbReference>
<sequence length="201" mass="21677">MIAIIDYGAGNIKSLQFALERLDIPSELTSDRTRLEQADALILPGVGAFGDAMKQLKATGLDEVVKAEVAKGKPLLGICLGMQMLFETSEEGGRSDGLGLLKGNITLIPDTVKVPHMGWNSLTVQQDKPILKDVTNGDYVYFVHSYYAADTDNNDIVADADYEVSVPAVVQKGNTIGIQFHPEKSGETGLQILKNFGGMFT</sequence>
<keyword evidence="10" id="KW-0963">Cytoplasm</keyword>
<evidence type="ECO:0000313" key="12">
    <source>
        <dbReference type="EMBL" id="WLV25109.1"/>
    </source>
</evidence>
<name>A0ABY9KW56_9BACI</name>
<evidence type="ECO:0000256" key="6">
    <source>
        <dbReference type="ARBA" id="ARBA00023102"/>
    </source>
</evidence>
<keyword evidence="4 10" id="KW-0378">Hydrolase</keyword>
<accession>A0ABY9KW56</accession>
<evidence type="ECO:0000256" key="7">
    <source>
        <dbReference type="ARBA" id="ARBA00023239"/>
    </source>
</evidence>
<feature type="active site" evidence="10">
    <location>
        <position position="183"/>
    </location>
</feature>
<keyword evidence="3 10" id="KW-0028">Amino-acid biosynthesis</keyword>
<dbReference type="PANTHER" id="PTHR42701">
    <property type="entry name" value="IMIDAZOLE GLYCEROL PHOSPHATE SYNTHASE SUBUNIT HISH"/>
    <property type="match status" value="1"/>
</dbReference>
<dbReference type="RefSeq" id="WP_348028823.1">
    <property type="nucleotide sequence ID" value="NZ_CP129113.1"/>
</dbReference>
<comment type="catalytic activity">
    <reaction evidence="8 10">
        <text>5-[(5-phospho-1-deoxy-D-ribulos-1-ylimino)methylamino]-1-(5-phospho-beta-D-ribosyl)imidazole-4-carboxamide + L-glutamine = D-erythro-1-(imidazol-4-yl)glycerol 3-phosphate + 5-amino-1-(5-phospho-beta-D-ribosyl)imidazole-4-carboxamide + L-glutamate + H(+)</text>
        <dbReference type="Rhea" id="RHEA:24793"/>
        <dbReference type="ChEBI" id="CHEBI:15378"/>
        <dbReference type="ChEBI" id="CHEBI:29985"/>
        <dbReference type="ChEBI" id="CHEBI:58278"/>
        <dbReference type="ChEBI" id="CHEBI:58359"/>
        <dbReference type="ChEBI" id="CHEBI:58475"/>
        <dbReference type="ChEBI" id="CHEBI:58525"/>
        <dbReference type="EC" id="4.3.2.10"/>
    </reaction>
</comment>
<dbReference type="CDD" id="cd01748">
    <property type="entry name" value="GATase1_IGP_Synthase"/>
    <property type="match status" value="1"/>
</dbReference>
<dbReference type="Proteomes" id="UP001180087">
    <property type="component" value="Chromosome"/>
</dbReference>
<dbReference type="PROSITE" id="PS51273">
    <property type="entry name" value="GATASE_TYPE_1"/>
    <property type="match status" value="1"/>
</dbReference>
<evidence type="ECO:0000313" key="13">
    <source>
        <dbReference type="Proteomes" id="UP001180087"/>
    </source>
</evidence>
<reference evidence="12" key="1">
    <citation type="submission" date="2023-06" db="EMBL/GenBank/DDBJ databases">
        <title>A Treasure from Seagulls: Isolation and Description of Aciduricobacillus qingdaonensis gen. nov., sp. nov., a Rare Obligately Uric Acid-utilizing Member in the Family Bacillaceae.</title>
        <authorList>
            <person name="Liu W."/>
            <person name="Wang B."/>
        </authorList>
    </citation>
    <scope>NUCLEOTIDE SEQUENCE</scope>
    <source>
        <strain evidence="12">44XB</strain>
    </source>
</reference>
<evidence type="ECO:0000256" key="9">
    <source>
        <dbReference type="ARBA" id="ARBA00049534"/>
    </source>
</evidence>
<gene>
    <name evidence="10 12" type="primary">hisH</name>
    <name evidence="12" type="ORF">QR721_02385</name>
</gene>
<proteinExistence type="inferred from homology"/>
<comment type="subunit">
    <text evidence="2 10">Heterodimer of HisH and HisF.</text>
</comment>
<dbReference type="InterPro" id="IPR029062">
    <property type="entry name" value="Class_I_gatase-like"/>
</dbReference>
<comment type="subcellular location">
    <subcellularLocation>
        <location evidence="10">Cytoplasm</location>
    </subcellularLocation>
</comment>
<keyword evidence="7 10" id="KW-0456">Lyase</keyword>
<evidence type="ECO:0000256" key="1">
    <source>
        <dbReference type="ARBA" id="ARBA00005091"/>
    </source>
</evidence>
<keyword evidence="13" id="KW-1185">Reference proteome</keyword>
<evidence type="ECO:0000259" key="11">
    <source>
        <dbReference type="Pfam" id="PF00117"/>
    </source>
</evidence>
<protein>
    <recommendedName>
        <fullName evidence="10">Imidazole glycerol phosphate synthase subunit HisH</fullName>
        <ecNumber evidence="10">4.3.2.10</ecNumber>
    </recommendedName>
    <alternativeName>
        <fullName evidence="10">IGP synthase glutaminase subunit</fullName>
        <ecNumber evidence="10">3.5.1.2</ecNumber>
    </alternativeName>
    <alternativeName>
        <fullName evidence="10">IGP synthase subunit HisH</fullName>
    </alternativeName>
    <alternativeName>
        <fullName evidence="10">ImGP synthase subunit HisH</fullName>
        <shortName evidence="10">IGPS subunit HisH</shortName>
    </alternativeName>
</protein>
<dbReference type="InterPro" id="IPR010139">
    <property type="entry name" value="Imidazole-glycPsynth_HisH"/>
</dbReference>
<dbReference type="Gene3D" id="3.40.50.880">
    <property type="match status" value="1"/>
</dbReference>
<comment type="function">
    <text evidence="10">IGPS catalyzes the conversion of PRFAR and glutamine to IGP, AICAR and glutamate. The HisH subunit catalyzes the hydrolysis of glutamine to glutamate and ammonia as part of the synthesis of IGP and AICAR. The resulting ammonia molecule is channeled to the active site of HisF.</text>
</comment>
<dbReference type="PANTHER" id="PTHR42701:SF1">
    <property type="entry name" value="IMIDAZOLE GLYCEROL PHOSPHATE SYNTHASE SUBUNIT HISH"/>
    <property type="match status" value="1"/>
</dbReference>
<dbReference type="GO" id="GO:0016829">
    <property type="term" value="F:lyase activity"/>
    <property type="evidence" value="ECO:0007669"/>
    <property type="project" value="UniProtKB-KW"/>
</dbReference>
<organism evidence="12 13">
    <name type="scientific">Aciduricibacillus chroicocephali</name>
    <dbReference type="NCBI Taxonomy" id="3054939"/>
    <lineage>
        <taxon>Bacteria</taxon>
        <taxon>Bacillati</taxon>
        <taxon>Bacillota</taxon>
        <taxon>Bacilli</taxon>
        <taxon>Bacillales</taxon>
        <taxon>Bacillaceae</taxon>
        <taxon>Aciduricibacillus</taxon>
    </lineage>
</organism>
<evidence type="ECO:0000256" key="4">
    <source>
        <dbReference type="ARBA" id="ARBA00022801"/>
    </source>
</evidence>
<evidence type="ECO:0000256" key="10">
    <source>
        <dbReference type="HAMAP-Rule" id="MF_00278"/>
    </source>
</evidence>
<evidence type="ECO:0000256" key="2">
    <source>
        <dbReference type="ARBA" id="ARBA00011152"/>
    </source>
</evidence>
<dbReference type="EMBL" id="CP129113">
    <property type="protein sequence ID" value="WLV25109.1"/>
    <property type="molecule type" value="Genomic_DNA"/>
</dbReference>
<evidence type="ECO:0000256" key="3">
    <source>
        <dbReference type="ARBA" id="ARBA00022605"/>
    </source>
</evidence>
<dbReference type="NCBIfam" id="TIGR01855">
    <property type="entry name" value="IMP_synth_hisH"/>
    <property type="match status" value="1"/>
</dbReference>
<evidence type="ECO:0000256" key="8">
    <source>
        <dbReference type="ARBA" id="ARBA00047838"/>
    </source>
</evidence>
<dbReference type="Pfam" id="PF00117">
    <property type="entry name" value="GATase"/>
    <property type="match status" value="1"/>
</dbReference>
<comment type="catalytic activity">
    <reaction evidence="9 10">
        <text>L-glutamine + H2O = L-glutamate + NH4(+)</text>
        <dbReference type="Rhea" id="RHEA:15889"/>
        <dbReference type="ChEBI" id="CHEBI:15377"/>
        <dbReference type="ChEBI" id="CHEBI:28938"/>
        <dbReference type="ChEBI" id="CHEBI:29985"/>
        <dbReference type="ChEBI" id="CHEBI:58359"/>
        <dbReference type="EC" id="3.5.1.2"/>
    </reaction>
</comment>
<feature type="active site" evidence="10">
    <location>
        <position position="181"/>
    </location>
</feature>
<keyword evidence="5 10" id="KW-0315">Glutamine amidotransferase</keyword>
<dbReference type="PROSITE" id="PS51274">
    <property type="entry name" value="GATASE_COBBQ"/>
    <property type="match status" value="1"/>
</dbReference>
<evidence type="ECO:0000256" key="5">
    <source>
        <dbReference type="ARBA" id="ARBA00022962"/>
    </source>
</evidence>
<keyword evidence="6 10" id="KW-0368">Histidine biosynthesis</keyword>
<feature type="domain" description="Glutamine amidotransferase" evidence="11">
    <location>
        <begin position="4"/>
        <end position="196"/>
    </location>
</feature>
<dbReference type="EC" id="3.5.1.2" evidence="10"/>
<dbReference type="EC" id="4.3.2.10" evidence="10"/>
<dbReference type="HAMAP" id="MF_00278">
    <property type="entry name" value="HisH"/>
    <property type="match status" value="1"/>
</dbReference>
<dbReference type="InterPro" id="IPR017926">
    <property type="entry name" value="GATASE"/>
</dbReference>